<reference evidence="2" key="2">
    <citation type="submission" date="2020-08" db="EMBL/GenBank/DDBJ databases">
        <authorList>
            <person name="Kikuchi T."/>
        </authorList>
    </citation>
    <scope>NUCLEOTIDE SEQUENCE</scope>
    <source>
        <strain evidence="1">Ka4C1</strain>
    </source>
</reference>
<name>A0A1I7SL03_BURXY</name>
<dbReference type="Proteomes" id="UP000582659">
    <property type="component" value="Unassembled WGS sequence"/>
</dbReference>
<proteinExistence type="predicted"/>
<gene>
    <name evidence="1" type="ORF">BXYJ_LOCUS13955</name>
</gene>
<organism evidence="3 5">
    <name type="scientific">Bursaphelenchus xylophilus</name>
    <name type="common">Pinewood nematode worm</name>
    <name type="synonym">Aphelenchoides xylophilus</name>
    <dbReference type="NCBI Taxonomy" id="6326"/>
    <lineage>
        <taxon>Eukaryota</taxon>
        <taxon>Metazoa</taxon>
        <taxon>Ecdysozoa</taxon>
        <taxon>Nematoda</taxon>
        <taxon>Chromadorea</taxon>
        <taxon>Rhabditida</taxon>
        <taxon>Tylenchina</taxon>
        <taxon>Tylenchomorpha</taxon>
        <taxon>Aphelenchoidea</taxon>
        <taxon>Aphelenchoididae</taxon>
        <taxon>Bursaphelenchus</taxon>
    </lineage>
</organism>
<keyword evidence="4" id="KW-1185">Reference proteome</keyword>
<dbReference type="EMBL" id="CAJFDI010000006">
    <property type="protein sequence ID" value="CAD5233864.1"/>
    <property type="molecule type" value="Genomic_DNA"/>
</dbReference>
<reference evidence="5" key="1">
    <citation type="submission" date="2016-11" db="UniProtKB">
        <authorList>
            <consortium name="WormBaseParasite"/>
        </authorList>
    </citation>
    <scope>IDENTIFICATION</scope>
</reference>
<evidence type="ECO:0000313" key="4">
    <source>
        <dbReference type="Proteomes" id="UP000659654"/>
    </source>
</evidence>
<dbReference type="AlphaFoldDB" id="A0A1I7SL03"/>
<sequence>MSILVEAFGPGLQMHLGGGGRYGTFTRDVLLEELYKPTDLRRLNDEEGPEFVVAGNDRVMARTYKLLEEEKLDEEDLTEVMMESGWHRNASVQPLLNIPVFIKASNDDVILNRLRTAGAITLVEEGGDFNDPWRKGFNLLSGNLRFPLIKPIRMSNGILIKQDRAITIREDMTQEDEETYGPELVNFFVIKNRQFVEENRRLFVTARRTEDLVTFYSVGSATPIPRDFVILKPSRVLLAAYEGTGITLKEDDVVIKMANFLGGRYNVTYENFMMAPLERIVQLYGGGGNLHIKNGTQHQSDNYGGRHTQFSFGGRYNNFRLTEELVVYRRNLMENLKDNVILLTSDFLQKNRMFSNIGVTMYDVVFEALDIPIVTIPIGRDEEGNVKHVFLATARGNEYLLIRMLEVLEENFGGFGGKNRNF</sequence>
<dbReference type="EMBL" id="CAJFCV020000006">
    <property type="protein sequence ID" value="CAG9129318.1"/>
    <property type="molecule type" value="Genomic_DNA"/>
</dbReference>
<evidence type="ECO:0000313" key="5">
    <source>
        <dbReference type="WBParaSite" id="BXY_1373500.1"/>
    </source>
</evidence>
<accession>A0A1I7SL03</accession>
<dbReference type="SMR" id="A0A1I7SL03"/>
<evidence type="ECO:0000313" key="1">
    <source>
        <dbReference type="EMBL" id="CAD5233864.1"/>
    </source>
</evidence>
<dbReference type="WBParaSite" id="BXY_1373500.1">
    <property type="protein sequence ID" value="BXY_1373500.1"/>
    <property type="gene ID" value="BXY_1373500"/>
</dbReference>
<evidence type="ECO:0000313" key="3">
    <source>
        <dbReference type="Proteomes" id="UP000095284"/>
    </source>
</evidence>
<protein>
    <submittedName>
        <fullName evidence="1">(pine wood nematode) hypothetical protein</fullName>
    </submittedName>
</protein>
<evidence type="ECO:0000313" key="2">
    <source>
        <dbReference type="EMBL" id="CAG9129318.1"/>
    </source>
</evidence>
<dbReference type="Proteomes" id="UP000659654">
    <property type="component" value="Unassembled WGS sequence"/>
</dbReference>
<dbReference type="Proteomes" id="UP000095284">
    <property type="component" value="Unplaced"/>
</dbReference>